<dbReference type="Proteomes" id="UP000192247">
    <property type="component" value="Unassembled WGS sequence"/>
</dbReference>
<comment type="caution">
    <text evidence="3">The sequence shown here is derived from an EMBL/GenBank/DDBJ whole genome shotgun (WGS) entry which is preliminary data.</text>
</comment>
<accession>A0A1V9XQ30</accession>
<gene>
    <name evidence="3" type="ORF">BIW11_08307</name>
</gene>
<dbReference type="GO" id="GO:0003677">
    <property type="term" value="F:DNA binding"/>
    <property type="evidence" value="ECO:0007669"/>
    <property type="project" value="InterPro"/>
</dbReference>
<feature type="compositionally biased region" description="Basic residues" evidence="2">
    <location>
        <begin position="347"/>
        <end position="360"/>
    </location>
</feature>
<feature type="coiled-coil region" evidence="1">
    <location>
        <begin position="653"/>
        <end position="687"/>
    </location>
</feature>
<evidence type="ECO:0000313" key="4">
    <source>
        <dbReference type="Proteomes" id="UP000192247"/>
    </source>
</evidence>
<sequence length="833" mass="92055">MSQFVVHESIASDVPIVYETEIKYEGSEFLSFDEDEIASCGASAGSAYGVAINTVQEASQCESVATSSRSLSVINDGSDGPLTDSGHYYNAGSYEPVNIEKRDLANNGAAASDGIESKRSRKLNEAKFKDFVVENFGRLSRKRLAATKEPAISQQCGLRDRSTGRVYDGEESIGEIECASVRGRGSGFGGRRGRVGNPRRGRGRPRGSGRVPGLSRNVSGPLSLERYVRMENGRGLVKSRGRGRGGGRGRSRSLSLNFEQKRGRGRPRGSGRSRGRRLVVGRIPSIGRGGGRGRGRYRSARYLFDDVEVGIDSDSGCLDESSSDMYSMAMSSECQDGTSDLAGQVGPKKRGPRSGWRKSFKGVNPATLEKIKQLLDLNRVRVRRNEEAHTNSPNPVELIKDKDADSVQSASGEAAQESAASGVRAEEPGLVSAKQTSSLYEEMMMRMKAQCGPEIRVALSRLEVSTAYDEMHLCRLDLRRREPHLSRLVVSHKGGERTVFPLRDVLYPSGDAGSWRDVARITRRPSTKPALANNGDHAEAVTSETGRSDNGLGSENDDNFVYLHKHEERRLYEGLLLEDWRVTRSIQGNPCRLRKTCETTNQRAGSEGASSRNHHSDGDEADSRIVKRRLVQSVITEQNIIQTKADQEMPKKRESYSIENEPASKELDELKQKLRKLQEENQRIFTILTAEQREQLDQEIHKVICIAEPQSQNATVKTESLQSGTNQLTSEIQTHADTAVEVHENSKHLQRWVEPARDATSLQGPKQSPQDPECGENIDIGAVLHSTSVRVLKDTIQRSSTQTVEPDQILARSLDEKRKSKVAYRPTMTSREN</sequence>
<keyword evidence="1" id="KW-0175">Coiled coil</keyword>
<dbReference type="OrthoDB" id="10672383at2759"/>
<keyword evidence="4" id="KW-1185">Reference proteome</keyword>
<proteinExistence type="predicted"/>
<organism evidence="3 4">
    <name type="scientific">Tropilaelaps mercedesae</name>
    <dbReference type="NCBI Taxonomy" id="418985"/>
    <lineage>
        <taxon>Eukaryota</taxon>
        <taxon>Metazoa</taxon>
        <taxon>Ecdysozoa</taxon>
        <taxon>Arthropoda</taxon>
        <taxon>Chelicerata</taxon>
        <taxon>Arachnida</taxon>
        <taxon>Acari</taxon>
        <taxon>Parasitiformes</taxon>
        <taxon>Mesostigmata</taxon>
        <taxon>Gamasina</taxon>
        <taxon>Dermanyssoidea</taxon>
        <taxon>Laelapidae</taxon>
        <taxon>Tropilaelaps</taxon>
    </lineage>
</organism>
<name>A0A1V9XQ30_9ACAR</name>
<protein>
    <submittedName>
        <fullName evidence="3">Uncharacterized protein</fullName>
    </submittedName>
</protein>
<feature type="region of interest" description="Disordered" evidence="2">
    <location>
        <begin position="182"/>
        <end position="295"/>
    </location>
</feature>
<feature type="region of interest" description="Disordered" evidence="2">
    <location>
        <begin position="757"/>
        <end position="776"/>
    </location>
</feature>
<dbReference type="AlphaFoldDB" id="A0A1V9XQ30"/>
<dbReference type="InParanoid" id="A0A1V9XQ30"/>
<evidence type="ECO:0000256" key="2">
    <source>
        <dbReference type="SAM" id="MobiDB-lite"/>
    </source>
</evidence>
<evidence type="ECO:0000256" key="1">
    <source>
        <dbReference type="SAM" id="Coils"/>
    </source>
</evidence>
<dbReference type="EMBL" id="MNPL01006118">
    <property type="protein sequence ID" value="OQR75604.1"/>
    <property type="molecule type" value="Genomic_DNA"/>
</dbReference>
<evidence type="ECO:0000313" key="3">
    <source>
        <dbReference type="EMBL" id="OQR75604.1"/>
    </source>
</evidence>
<dbReference type="InterPro" id="IPR017956">
    <property type="entry name" value="AT_hook_DNA-bd_motif"/>
</dbReference>
<feature type="region of interest" description="Disordered" evidence="2">
    <location>
        <begin position="332"/>
        <end position="362"/>
    </location>
</feature>
<feature type="region of interest" description="Disordered" evidence="2">
    <location>
        <begin position="597"/>
        <end position="625"/>
    </location>
</feature>
<feature type="compositionally biased region" description="Basic residues" evidence="2">
    <location>
        <begin position="263"/>
        <end position="279"/>
    </location>
</feature>
<feature type="compositionally biased region" description="Polar residues" evidence="2">
    <location>
        <begin position="760"/>
        <end position="770"/>
    </location>
</feature>
<feature type="compositionally biased region" description="Basic residues" evidence="2">
    <location>
        <begin position="191"/>
        <end position="207"/>
    </location>
</feature>
<feature type="compositionally biased region" description="Basic residues" evidence="2">
    <location>
        <begin position="237"/>
        <end position="251"/>
    </location>
</feature>
<feature type="compositionally biased region" description="Polar residues" evidence="2">
    <location>
        <begin position="598"/>
        <end position="611"/>
    </location>
</feature>
<feature type="compositionally biased region" description="Low complexity" evidence="2">
    <location>
        <begin position="406"/>
        <end position="423"/>
    </location>
</feature>
<feature type="region of interest" description="Disordered" evidence="2">
    <location>
        <begin position="385"/>
        <end position="430"/>
    </location>
</feature>
<dbReference type="PRINTS" id="PR00929">
    <property type="entry name" value="ATHOOK"/>
</dbReference>
<feature type="compositionally biased region" description="Basic and acidic residues" evidence="2">
    <location>
        <begin position="614"/>
        <end position="625"/>
    </location>
</feature>
<reference evidence="3 4" key="1">
    <citation type="journal article" date="2017" name="Gigascience">
        <title>Draft genome of the honey bee ectoparasitic mite, Tropilaelaps mercedesae, is shaped by the parasitic life history.</title>
        <authorList>
            <person name="Dong X."/>
            <person name="Armstrong S.D."/>
            <person name="Xia D."/>
            <person name="Makepeace B.L."/>
            <person name="Darby A.C."/>
            <person name="Kadowaki T."/>
        </authorList>
    </citation>
    <scope>NUCLEOTIDE SEQUENCE [LARGE SCALE GENOMIC DNA]</scope>
    <source>
        <strain evidence="3">Wuxi-XJTLU</strain>
    </source>
</reference>
<feature type="region of interest" description="Disordered" evidence="2">
    <location>
        <begin position="526"/>
        <end position="556"/>
    </location>
</feature>
<feature type="region of interest" description="Disordered" evidence="2">
    <location>
        <begin position="814"/>
        <end position="833"/>
    </location>
</feature>